<dbReference type="EMBL" id="LT629792">
    <property type="protein sequence ID" value="SDU07684.1"/>
    <property type="molecule type" value="Genomic_DNA"/>
</dbReference>
<accession>A0ABY0VCB0</accession>
<feature type="transmembrane region" description="Helical" evidence="7">
    <location>
        <begin position="37"/>
        <end position="58"/>
    </location>
</feature>
<keyword evidence="3" id="KW-1003">Cell membrane</keyword>
<feature type="transmembrane region" description="Helical" evidence="7">
    <location>
        <begin position="167"/>
        <end position="191"/>
    </location>
</feature>
<proteinExistence type="inferred from homology"/>
<dbReference type="Pfam" id="PF00528">
    <property type="entry name" value="BPD_transp_1"/>
    <property type="match status" value="1"/>
</dbReference>
<name>A0ABY0VCB0_9ACTO</name>
<feature type="compositionally biased region" description="Low complexity" evidence="8">
    <location>
        <begin position="1"/>
        <end position="11"/>
    </location>
</feature>
<evidence type="ECO:0000259" key="9">
    <source>
        <dbReference type="PROSITE" id="PS50928"/>
    </source>
</evidence>
<dbReference type="InterPro" id="IPR050901">
    <property type="entry name" value="BP-dep_ABC_trans_perm"/>
</dbReference>
<dbReference type="InterPro" id="IPR000515">
    <property type="entry name" value="MetI-like"/>
</dbReference>
<feature type="transmembrane region" description="Helical" evidence="7">
    <location>
        <begin position="97"/>
        <end position="119"/>
    </location>
</feature>
<evidence type="ECO:0000313" key="10">
    <source>
        <dbReference type="EMBL" id="SDU07684.1"/>
    </source>
</evidence>
<keyword evidence="2 7" id="KW-0813">Transport</keyword>
<dbReference type="SUPFAM" id="SSF161098">
    <property type="entry name" value="MetI-like"/>
    <property type="match status" value="1"/>
</dbReference>
<protein>
    <submittedName>
        <fullName evidence="10">Carbohydrate ABC transporter membrane protein 2, CUT1 family</fullName>
    </submittedName>
</protein>
<organism evidence="10 11">
    <name type="scientific">Schaalia radingae</name>
    <dbReference type="NCBI Taxonomy" id="131110"/>
    <lineage>
        <taxon>Bacteria</taxon>
        <taxon>Bacillati</taxon>
        <taxon>Actinomycetota</taxon>
        <taxon>Actinomycetes</taxon>
        <taxon>Actinomycetales</taxon>
        <taxon>Actinomycetaceae</taxon>
        <taxon>Schaalia</taxon>
    </lineage>
</organism>
<feature type="region of interest" description="Disordered" evidence="8">
    <location>
        <begin position="1"/>
        <end position="23"/>
    </location>
</feature>
<evidence type="ECO:0000256" key="1">
    <source>
        <dbReference type="ARBA" id="ARBA00004651"/>
    </source>
</evidence>
<dbReference type="PANTHER" id="PTHR32243:SF24">
    <property type="entry name" value="DIACETYLCHITOBIOSE UPTAKE SYSTEM PERMEASE PROTEIN NGCG"/>
    <property type="match status" value="1"/>
</dbReference>
<feature type="transmembrane region" description="Helical" evidence="7">
    <location>
        <begin position="220"/>
        <end position="241"/>
    </location>
</feature>
<keyword evidence="11" id="KW-1185">Reference proteome</keyword>
<dbReference type="Proteomes" id="UP000198976">
    <property type="component" value="Chromosome I"/>
</dbReference>
<feature type="transmembrane region" description="Helical" evidence="7">
    <location>
        <begin position="279"/>
        <end position="297"/>
    </location>
</feature>
<dbReference type="PROSITE" id="PS50928">
    <property type="entry name" value="ABC_TM1"/>
    <property type="match status" value="1"/>
</dbReference>
<reference evidence="10 11" key="1">
    <citation type="submission" date="2016-10" db="EMBL/GenBank/DDBJ databases">
        <authorList>
            <person name="Varghese N."/>
            <person name="Submissions S."/>
        </authorList>
    </citation>
    <scope>NUCLEOTIDE SEQUENCE [LARGE SCALE GENOMIC DNA]</scope>
    <source>
        <strain evidence="10 11">DSM 9169</strain>
    </source>
</reference>
<gene>
    <name evidence="10" type="ORF">SAMN04489714_2019</name>
</gene>
<dbReference type="Gene3D" id="1.10.3720.10">
    <property type="entry name" value="MetI-like"/>
    <property type="match status" value="1"/>
</dbReference>
<dbReference type="InterPro" id="IPR035906">
    <property type="entry name" value="MetI-like_sf"/>
</dbReference>
<comment type="subcellular location">
    <subcellularLocation>
        <location evidence="1 7">Cell membrane</location>
        <topology evidence="1 7">Multi-pass membrane protein</topology>
    </subcellularLocation>
</comment>
<comment type="similarity">
    <text evidence="7">Belongs to the binding-protein-dependent transport system permease family.</text>
</comment>
<evidence type="ECO:0000313" key="11">
    <source>
        <dbReference type="Proteomes" id="UP000198976"/>
    </source>
</evidence>
<evidence type="ECO:0000256" key="3">
    <source>
        <dbReference type="ARBA" id="ARBA00022475"/>
    </source>
</evidence>
<sequence>MTPTVSVSTKKSSSKRMRKASGSVADRWTPHRIFNQVILVLVSLTIVIPTIWVFLASFKQRDEFYGNPWSLPRSLYLQNYVDAFTDARIGDFFLNSLFVTALAMVLVVAIALPCAYVLARFDFPGRRILQMAIQGGLFINVNYIVVPIFLMLVGFDSSVYQWFPNGLFINNLVVLAIVYASTSLPFTVFLLQDFFARIPEDYEEAALLDGANQFTVMVRIFFPMATPAISMAMLFNFLSFWNDYIISMTLMTDSSSRTVQVGLLNLMATQRAATNYGRLYAGMVIVIVPVIIFYSLVQKRLLNVTNAGGIKG</sequence>
<evidence type="ECO:0000256" key="8">
    <source>
        <dbReference type="SAM" id="MobiDB-lite"/>
    </source>
</evidence>
<dbReference type="PANTHER" id="PTHR32243">
    <property type="entry name" value="MALTOSE TRANSPORT SYSTEM PERMEASE-RELATED"/>
    <property type="match status" value="1"/>
</dbReference>
<evidence type="ECO:0000256" key="6">
    <source>
        <dbReference type="ARBA" id="ARBA00023136"/>
    </source>
</evidence>
<evidence type="ECO:0000256" key="2">
    <source>
        <dbReference type="ARBA" id="ARBA00022448"/>
    </source>
</evidence>
<feature type="transmembrane region" description="Helical" evidence="7">
    <location>
        <begin position="131"/>
        <end position="155"/>
    </location>
</feature>
<evidence type="ECO:0000256" key="4">
    <source>
        <dbReference type="ARBA" id="ARBA00022692"/>
    </source>
</evidence>
<evidence type="ECO:0000256" key="5">
    <source>
        <dbReference type="ARBA" id="ARBA00022989"/>
    </source>
</evidence>
<keyword evidence="5 7" id="KW-1133">Transmembrane helix</keyword>
<keyword evidence="6 7" id="KW-0472">Membrane</keyword>
<dbReference type="RefSeq" id="WP_257590324.1">
    <property type="nucleotide sequence ID" value="NZ_LT629792.1"/>
</dbReference>
<dbReference type="CDD" id="cd06261">
    <property type="entry name" value="TM_PBP2"/>
    <property type="match status" value="1"/>
</dbReference>
<feature type="domain" description="ABC transmembrane type-1" evidence="9">
    <location>
        <begin position="93"/>
        <end position="297"/>
    </location>
</feature>
<keyword evidence="4 7" id="KW-0812">Transmembrane</keyword>
<evidence type="ECO:0000256" key="7">
    <source>
        <dbReference type="RuleBase" id="RU363032"/>
    </source>
</evidence>